<evidence type="ECO:0000256" key="10">
    <source>
        <dbReference type="PROSITE-ProRule" id="PRU00134"/>
    </source>
</evidence>
<dbReference type="SUPFAM" id="SSF144232">
    <property type="entry name" value="HIT/MYND zinc finger-like"/>
    <property type="match status" value="1"/>
</dbReference>
<dbReference type="GO" id="GO:0008170">
    <property type="term" value="F:N-methyltransferase activity"/>
    <property type="evidence" value="ECO:0007669"/>
    <property type="project" value="UniProtKB-ARBA"/>
</dbReference>
<dbReference type="Pfam" id="PF01753">
    <property type="entry name" value="zf-MYND"/>
    <property type="match status" value="1"/>
</dbReference>
<keyword evidence="11" id="KW-0802">TPR repeat</keyword>
<protein>
    <recommendedName>
        <fullName evidence="8">Protein-lysine N-methyltransferase SMYD4</fullName>
    </recommendedName>
    <alternativeName>
        <fullName evidence="9">SET and MYND domain-containing protein 4</fullName>
    </alternativeName>
</protein>
<dbReference type="Pfam" id="PF00856">
    <property type="entry name" value="SET"/>
    <property type="match status" value="1"/>
</dbReference>
<sequence length="743" mass="84345">MFKEDDNEISDYFRSNFIKLKNAITPQDMKKFICLNNNWERIGFVLGYPQIYDLSLHLMDDQMLKNSEKALKLKDVGNKHFGRGEFVKALETYSNAVLLAPRKDLGVVLGNRSATLYHLEQYSYALTDAEEALRVGYPQELLYKIQERRARCLLGLKRHDEAILAFRNTLQALDTANVSLEKKQKLEMDIRVMLAVIEKGNQLAQKTMKISQKQRINEPKKPSLKIEDCNPLYPSCSKSVNIKDEGGNIGRHAIATRDIEPGEILVIEKPYCAFLLAEYRLSNCHYCFVKIFIPIPTACELCSYVAYCSISCRDQDAEIHKNECTLLSTLWTSGTSVNCFLALKSIIQYPFEELYKFKSKLLNSKHKCEVSVQRPYRTNDFEDVYDLITHEDEKTPEDLFHRTYIASWLLRVLKKSCYFPEHVKTPDTAQVKPSDGELYIGGLILRYLMLIQFNAHEISELAIPRVKNMLAKGKSVFIGGGIYPTVALFNHSCNPGIIRYFVGTTMVVRAIRSIPAGEEVSENYGPIFITTPEDERKRKLRLQYWFDCNCEACVAHWPVLEKIDPTVLRFKCETGKECGNVLLVRTDTNEFMIRCPKCNKSTNILKGLKALQDTDEILKVASQYLEEGNHQEALKSYLKVLKLLDETLALPDTKTIQAALLNEECLKNDVSRRKRMDLFRPGPASGLFEEQDLIPAPPSAKFFICFLICGNISTVCHGNPNENGGLGCGYGSEISCAGCGTST</sequence>
<evidence type="ECO:0000313" key="14">
    <source>
        <dbReference type="EMBL" id="OAD62811.1"/>
    </source>
</evidence>
<name>A0A310SJH7_9HYME</name>
<evidence type="ECO:0000256" key="8">
    <source>
        <dbReference type="ARBA" id="ARBA00093635"/>
    </source>
</evidence>
<dbReference type="Gene3D" id="2.170.270.10">
    <property type="entry name" value="SET domain"/>
    <property type="match status" value="1"/>
</dbReference>
<dbReference type="Proteomes" id="UP000250275">
    <property type="component" value="Unassembled WGS sequence"/>
</dbReference>
<reference evidence="14 15" key="1">
    <citation type="submission" date="2015-07" db="EMBL/GenBank/DDBJ databases">
        <title>The genome of Eufriesea mexicana.</title>
        <authorList>
            <person name="Pan H."/>
            <person name="Kapheim K."/>
        </authorList>
    </citation>
    <scope>NUCLEOTIDE SEQUENCE [LARGE SCALE GENOMIC DNA]</scope>
    <source>
        <strain evidence="14">0111107269</strain>
        <tissue evidence="14">Whole body</tissue>
    </source>
</reference>
<evidence type="ECO:0000256" key="7">
    <source>
        <dbReference type="ARBA" id="ARBA00093423"/>
    </source>
</evidence>
<dbReference type="GO" id="GO:0008276">
    <property type="term" value="F:protein methyltransferase activity"/>
    <property type="evidence" value="ECO:0007669"/>
    <property type="project" value="UniProtKB-ARBA"/>
</dbReference>
<dbReference type="InterPro" id="IPR044421">
    <property type="entry name" value="SMYD4_SET"/>
</dbReference>
<dbReference type="CDD" id="cd10536">
    <property type="entry name" value="SET_SMYD4"/>
    <property type="match status" value="1"/>
</dbReference>
<evidence type="ECO:0000259" key="12">
    <source>
        <dbReference type="PROSITE" id="PS50280"/>
    </source>
</evidence>
<evidence type="ECO:0000313" key="15">
    <source>
        <dbReference type="Proteomes" id="UP000250275"/>
    </source>
</evidence>
<evidence type="ECO:0000256" key="9">
    <source>
        <dbReference type="ARBA" id="ARBA00093680"/>
    </source>
</evidence>
<dbReference type="Gene3D" id="1.10.220.160">
    <property type="match status" value="1"/>
</dbReference>
<accession>A0A310SJH7</accession>
<dbReference type="PROSITE" id="PS50280">
    <property type="entry name" value="SET"/>
    <property type="match status" value="1"/>
</dbReference>
<feature type="repeat" description="TPR" evidence="11">
    <location>
        <begin position="70"/>
        <end position="103"/>
    </location>
</feature>
<dbReference type="GO" id="GO:0008757">
    <property type="term" value="F:S-adenosylmethionine-dependent methyltransferase activity"/>
    <property type="evidence" value="ECO:0007669"/>
    <property type="project" value="UniProtKB-ARBA"/>
</dbReference>
<dbReference type="GO" id="GO:0042826">
    <property type="term" value="F:histone deacetylase binding"/>
    <property type="evidence" value="ECO:0007669"/>
    <property type="project" value="TreeGrafter"/>
</dbReference>
<proteinExistence type="predicted"/>
<dbReference type="GO" id="GO:0008270">
    <property type="term" value="F:zinc ion binding"/>
    <property type="evidence" value="ECO:0007669"/>
    <property type="project" value="UniProtKB-KW"/>
</dbReference>
<gene>
    <name evidence="14" type="ORF">WN48_07478</name>
</gene>
<feature type="domain" description="MYND-type" evidence="13">
    <location>
        <begin position="284"/>
        <end position="324"/>
    </location>
</feature>
<dbReference type="InterPro" id="IPR001214">
    <property type="entry name" value="SET_dom"/>
</dbReference>
<keyword evidence="3" id="KW-0949">S-adenosyl-L-methionine</keyword>
<dbReference type="InterPro" id="IPR052097">
    <property type="entry name" value="SET-MYND_domain_protein"/>
</dbReference>
<dbReference type="Gene3D" id="6.10.140.2220">
    <property type="match status" value="1"/>
</dbReference>
<dbReference type="PROSITE" id="PS01360">
    <property type="entry name" value="ZF_MYND_1"/>
    <property type="match status" value="1"/>
</dbReference>
<comment type="function">
    <text evidence="7">Protein-lysine N-methyltransferase. Monomethylates PRMT5, modulating its transcriptional activity. May also act as a histone methyltransferase. Plays a critical role in cardiac development. Acts as a key epigenetic regulator of gene expression during cardiac development via its dual activities as a methyltransferase and negative regulator of HDAC1.</text>
</comment>
<evidence type="ECO:0000256" key="4">
    <source>
        <dbReference type="ARBA" id="ARBA00022723"/>
    </source>
</evidence>
<keyword evidence="1" id="KW-0489">Methyltransferase</keyword>
<organism evidence="14 15">
    <name type="scientific">Eufriesea mexicana</name>
    <dbReference type="NCBI Taxonomy" id="516756"/>
    <lineage>
        <taxon>Eukaryota</taxon>
        <taxon>Metazoa</taxon>
        <taxon>Ecdysozoa</taxon>
        <taxon>Arthropoda</taxon>
        <taxon>Hexapoda</taxon>
        <taxon>Insecta</taxon>
        <taxon>Pterygota</taxon>
        <taxon>Neoptera</taxon>
        <taxon>Endopterygota</taxon>
        <taxon>Hymenoptera</taxon>
        <taxon>Apocrita</taxon>
        <taxon>Aculeata</taxon>
        <taxon>Apoidea</taxon>
        <taxon>Anthophila</taxon>
        <taxon>Apidae</taxon>
        <taxon>Eufriesea</taxon>
    </lineage>
</organism>
<feature type="repeat" description="TPR" evidence="11">
    <location>
        <begin position="614"/>
        <end position="647"/>
    </location>
</feature>
<keyword evidence="6" id="KW-0862">Zinc</keyword>
<dbReference type="PROSITE" id="PS50005">
    <property type="entry name" value="TPR"/>
    <property type="match status" value="2"/>
</dbReference>
<dbReference type="GO" id="GO:0005634">
    <property type="term" value="C:nucleus"/>
    <property type="evidence" value="ECO:0007669"/>
    <property type="project" value="TreeGrafter"/>
</dbReference>
<dbReference type="SUPFAM" id="SSF48452">
    <property type="entry name" value="TPR-like"/>
    <property type="match status" value="1"/>
</dbReference>
<dbReference type="SUPFAM" id="SSF82199">
    <property type="entry name" value="SET domain"/>
    <property type="match status" value="1"/>
</dbReference>
<evidence type="ECO:0000256" key="6">
    <source>
        <dbReference type="ARBA" id="ARBA00022833"/>
    </source>
</evidence>
<keyword evidence="15" id="KW-1185">Reference proteome</keyword>
<dbReference type="InterPro" id="IPR002893">
    <property type="entry name" value="Znf_MYND"/>
</dbReference>
<dbReference type="PANTHER" id="PTHR46165">
    <property type="entry name" value="SET AND MYND DOMAIN-CONTAINING PROTEIN 4"/>
    <property type="match status" value="1"/>
</dbReference>
<evidence type="ECO:0000256" key="11">
    <source>
        <dbReference type="PROSITE-ProRule" id="PRU00339"/>
    </source>
</evidence>
<evidence type="ECO:0000256" key="5">
    <source>
        <dbReference type="ARBA" id="ARBA00022771"/>
    </source>
</evidence>
<dbReference type="GO" id="GO:0032259">
    <property type="term" value="P:methylation"/>
    <property type="evidence" value="ECO:0007669"/>
    <property type="project" value="UniProtKB-KW"/>
</dbReference>
<evidence type="ECO:0000259" key="13">
    <source>
        <dbReference type="PROSITE" id="PS50865"/>
    </source>
</evidence>
<keyword evidence="4" id="KW-0479">Metal-binding</keyword>
<dbReference type="OrthoDB" id="1028014at2759"/>
<evidence type="ECO:0000256" key="1">
    <source>
        <dbReference type="ARBA" id="ARBA00022603"/>
    </source>
</evidence>
<keyword evidence="5 10" id="KW-0863">Zinc-finger</keyword>
<dbReference type="InterPro" id="IPR011990">
    <property type="entry name" value="TPR-like_helical_dom_sf"/>
</dbReference>
<dbReference type="EMBL" id="KQ759804">
    <property type="protein sequence ID" value="OAD62811.1"/>
    <property type="molecule type" value="Genomic_DNA"/>
</dbReference>
<dbReference type="SMART" id="SM00028">
    <property type="entry name" value="TPR"/>
    <property type="match status" value="4"/>
</dbReference>
<dbReference type="GO" id="GO:0005737">
    <property type="term" value="C:cytoplasm"/>
    <property type="evidence" value="ECO:0007669"/>
    <property type="project" value="TreeGrafter"/>
</dbReference>
<feature type="domain" description="SET" evidence="12">
    <location>
        <begin position="230"/>
        <end position="525"/>
    </location>
</feature>
<dbReference type="PROSITE" id="PS50865">
    <property type="entry name" value="ZF_MYND_2"/>
    <property type="match status" value="1"/>
</dbReference>
<dbReference type="Gene3D" id="1.25.40.10">
    <property type="entry name" value="Tetratricopeptide repeat domain"/>
    <property type="match status" value="1"/>
</dbReference>
<dbReference type="InterPro" id="IPR019734">
    <property type="entry name" value="TPR_rpt"/>
</dbReference>
<dbReference type="AlphaFoldDB" id="A0A310SJH7"/>
<dbReference type="PANTHER" id="PTHR46165:SF7">
    <property type="entry name" value="SET AND MYND DOMAIN-CONTAINING PROTEIN 4"/>
    <property type="match status" value="1"/>
</dbReference>
<evidence type="ECO:0000256" key="3">
    <source>
        <dbReference type="ARBA" id="ARBA00022691"/>
    </source>
</evidence>
<keyword evidence="2" id="KW-0808">Transferase</keyword>
<evidence type="ECO:0000256" key="2">
    <source>
        <dbReference type="ARBA" id="ARBA00022679"/>
    </source>
</evidence>
<dbReference type="InterPro" id="IPR046341">
    <property type="entry name" value="SET_dom_sf"/>
</dbReference>